<feature type="compositionally biased region" description="Pro residues" evidence="1">
    <location>
        <begin position="89"/>
        <end position="101"/>
    </location>
</feature>
<organism evidence="2 3">
    <name type="scientific">Stachybotrys chartarum (strain CBS 109288 / IBT 7711)</name>
    <name type="common">Toxic black mold</name>
    <name type="synonym">Stilbospora chartarum</name>
    <dbReference type="NCBI Taxonomy" id="1280523"/>
    <lineage>
        <taxon>Eukaryota</taxon>
        <taxon>Fungi</taxon>
        <taxon>Dikarya</taxon>
        <taxon>Ascomycota</taxon>
        <taxon>Pezizomycotina</taxon>
        <taxon>Sordariomycetes</taxon>
        <taxon>Hypocreomycetidae</taxon>
        <taxon>Hypocreales</taxon>
        <taxon>Stachybotryaceae</taxon>
        <taxon>Stachybotrys</taxon>
    </lineage>
</organism>
<evidence type="ECO:0000256" key="1">
    <source>
        <dbReference type="SAM" id="MobiDB-lite"/>
    </source>
</evidence>
<protein>
    <submittedName>
        <fullName evidence="2">Uncharacterized protein</fullName>
    </submittedName>
</protein>
<sequence>MGVTTIRTLARWPHTATRLELSETLQRGREFCISRRLLLAGTWGGTSHLSASMSSMPSSRANFTPRPASAAFVFSSPQRPSTTQYASPAPDPRPHSGPPAYPGQAESTPVRHKFPSHDMDTPTAIQPPPSLGEYPSRHEVLCKKPRRY</sequence>
<name>A0A084AMX4_STACB</name>
<accession>A0A084AMX4</accession>
<reference evidence="2 3" key="1">
    <citation type="journal article" date="2014" name="BMC Genomics">
        <title>Comparative genome sequencing reveals chemotype-specific gene clusters in the toxigenic black mold Stachybotrys.</title>
        <authorList>
            <person name="Semeiks J."/>
            <person name="Borek D."/>
            <person name="Otwinowski Z."/>
            <person name="Grishin N.V."/>
        </authorList>
    </citation>
    <scope>NUCLEOTIDE SEQUENCE [LARGE SCALE GENOMIC DNA]</scope>
    <source>
        <strain evidence="3">CBS 109288 / IBT 7711</strain>
    </source>
</reference>
<keyword evidence="3" id="KW-1185">Reference proteome</keyword>
<dbReference type="Proteomes" id="UP000028045">
    <property type="component" value="Unassembled WGS sequence"/>
</dbReference>
<dbReference type="AlphaFoldDB" id="A0A084AMX4"/>
<gene>
    <name evidence="2" type="ORF">S7711_10527</name>
</gene>
<dbReference type="EMBL" id="KL648650">
    <property type="protein sequence ID" value="KEY66653.1"/>
    <property type="molecule type" value="Genomic_DNA"/>
</dbReference>
<evidence type="ECO:0000313" key="3">
    <source>
        <dbReference type="Proteomes" id="UP000028045"/>
    </source>
</evidence>
<dbReference type="HOGENOM" id="CLU_1759976_0_0_1"/>
<proteinExistence type="predicted"/>
<feature type="region of interest" description="Disordered" evidence="1">
    <location>
        <begin position="72"/>
        <end position="148"/>
    </location>
</feature>
<evidence type="ECO:0000313" key="2">
    <source>
        <dbReference type="EMBL" id="KEY66653.1"/>
    </source>
</evidence>
<feature type="compositionally biased region" description="Polar residues" evidence="1">
    <location>
        <begin position="75"/>
        <end position="86"/>
    </location>
</feature>